<feature type="domain" description="FRG" evidence="1">
    <location>
        <begin position="21"/>
        <end position="122"/>
    </location>
</feature>
<comment type="caution">
    <text evidence="2">The sequence shown here is derived from an EMBL/GenBank/DDBJ whole genome shotgun (WGS) entry which is preliminary data.</text>
</comment>
<accession>A0A853CLU6</accession>
<proteinExistence type="predicted"/>
<dbReference type="AlphaFoldDB" id="A0A853CLU6"/>
<dbReference type="SMART" id="SM00901">
    <property type="entry name" value="FRG"/>
    <property type="match status" value="1"/>
</dbReference>
<dbReference type="RefSeq" id="WP_179721528.1">
    <property type="nucleotide sequence ID" value="NZ_JACBZT010000001.1"/>
</dbReference>
<evidence type="ECO:0000259" key="1">
    <source>
        <dbReference type="SMART" id="SM00901"/>
    </source>
</evidence>
<keyword evidence="3" id="KW-1185">Reference proteome</keyword>
<dbReference type="InterPro" id="IPR014966">
    <property type="entry name" value="FRG-dom"/>
</dbReference>
<dbReference type="Pfam" id="PF08867">
    <property type="entry name" value="FRG"/>
    <property type="match status" value="1"/>
</dbReference>
<dbReference type="EMBL" id="JACBZT010000001">
    <property type="protein sequence ID" value="NYJ08720.1"/>
    <property type="molecule type" value="Genomic_DNA"/>
</dbReference>
<dbReference type="Proteomes" id="UP000541969">
    <property type="component" value="Unassembled WGS sequence"/>
</dbReference>
<protein>
    <recommendedName>
        <fullName evidence="1">FRG domain-containing protein</fullName>
    </recommendedName>
</protein>
<sequence>MSVTSQDQAFRAITRIVTLAAGRRYVWHGCGDSATRIRSSLLRDLIIDEAEPLPTELELRRHETAILREAREWGLGVGASDLALLAELHQSGVPTRLLDVTDNPVTALWFACERDDEAGVLFAFDVTESPTYGTAEPSAAPEWSLRHALAVSAKTGAPFLVRPARRSERMQAQEGLFLSGAVPVGAAPAGADGLPLPFSDPPGKERLANLFSPAERAAGRPTRLPFCAIVIPGRMKKKLRDHLVALHRRRSTVYPDAAGFRDALRDGEVALHPLPEAVSAYDDVDAVGDLRPAR</sequence>
<reference evidence="2 3" key="1">
    <citation type="submission" date="2020-07" db="EMBL/GenBank/DDBJ databases">
        <title>Sequencing the genomes of 1000 actinobacteria strains.</title>
        <authorList>
            <person name="Klenk H.-P."/>
        </authorList>
    </citation>
    <scope>NUCLEOTIDE SEQUENCE [LARGE SCALE GENOMIC DNA]</scope>
    <source>
        <strain evidence="2 3">DSM 104001</strain>
    </source>
</reference>
<name>A0A853CLU6_9ACTN</name>
<evidence type="ECO:0000313" key="3">
    <source>
        <dbReference type="Proteomes" id="UP000541969"/>
    </source>
</evidence>
<gene>
    <name evidence="2" type="ORF">GGQ55_004998</name>
</gene>
<organism evidence="2 3">
    <name type="scientific">Petropleomorpha daqingensis</name>
    <dbReference type="NCBI Taxonomy" id="2026353"/>
    <lineage>
        <taxon>Bacteria</taxon>
        <taxon>Bacillati</taxon>
        <taxon>Actinomycetota</taxon>
        <taxon>Actinomycetes</taxon>
        <taxon>Geodermatophilales</taxon>
        <taxon>Geodermatophilaceae</taxon>
        <taxon>Petropleomorpha</taxon>
    </lineage>
</organism>
<evidence type="ECO:0000313" key="2">
    <source>
        <dbReference type="EMBL" id="NYJ08720.1"/>
    </source>
</evidence>